<evidence type="ECO:0000256" key="14">
    <source>
        <dbReference type="ARBA" id="ARBA00023273"/>
    </source>
</evidence>
<evidence type="ECO:0000256" key="12">
    <source>
        <dbReference type="ARBA" id="ARBA00023175"/>
    </source>
</evidence>
<evidence type="ECO:0000256" key="16">
    <source>
        <dbReference type="ARBA" id="ARBA00048679"/>
    </source>
</evidence>
<sequence>MELENPEVAARVARLLGVEEKKFLWALLNYCIVERGTAERRRHTGNEAREARDVLAGTLFSRLVDWITNTLNHRLTISRAIFGDAHSITLLDMFGFECFPRNRMEQLFVNCLSEQMQYHFSQRMFVWEMIEQEEEHIPVINLRFYDNKQAVDHIMAKPRGLMNLIDDATRARMSHDTITSAINVHGRQFIRRVTPHEFSVAHYTGRVTYDARDFPAKNRDFVPPEMLDTLRASGNAIVKTLFTNALTKTGNLTMPFEEATNFEGLRDSKRTKWGVALVNEKQLKTKKINTLSHGAYSQVHKMRTLASVFRQTCLEVLRSLAVAATSSGVHFVRCIRADLENNPRAFHADMVRQQLKALAIVDTAVAGQKGFPYRLPFPEFLRRYKFLAFDFNEPVDVTRDNCRLLLVRLKMEGWAIGKTKVFLKYYNVEYLARLYETQVKKIIKVQAMMRAFLAKRSMVEKLKKLHPPCQQPQHQPPDVEKAALFIQKAYRGYIVRKQYGPLIDARTGKIDAATALFVRNYAQRWRTKTVYQVLLHYRAARFQDLVNFSQQVHIYNQRLVAGVTLCSACVLIERVDPHETVGSLLGVRKPSVWKLPFRLDDIPYFDTSFMCHPGEQIAPLSADSDDEAWDAPMKRRTNLSAEIASATHSAIFDAPTTTHGPTTNPILSEPYCRESTINAQLKRRAPQPPASSVGSNVASSAGRRSSTPYEHVSVGEILGKFDDGIALSGRSSSYKKRQAPQPPNTEYGLCQVKRRDSGTLDLEQRRGYGEYTVGKIDPVREMKMLVERNSEEDSDEPPFNFQGMLRKTTYNRASMKRSTDNRMPFEEPFQTNGNASPDMNVVYESYVPSRPKSCQGIVDDNANESFRSTSSTPFRKFSLQQEKLLSIEDEIDNHFRPLGDYMPTGEYICEEIAPGIILEGYADEV</sequence>
<evidence type="ECO:0000256" key="18">
    <source>
        <dbReference type="SAM" id="MobiDB-lite"/>
    </source>
</evidence>
<proteinExistence type="inferred from homology"/>
<comment type="caution">
    <text evidence="17">Lacks conserved residue(s) required for the propagation of feature annotation.</text>
</comment>
<feature type="compositionally biased region" description="Low complexity" evidence="18">
    <location>
        <begin position="690"/>
        <end position="702"/>
    </location>
</feature>
<keyword evidence="7" id="KW-0677">Repeat</keyword>
<keyword evidence="8" id="KW-0547">Nucleotide-binding</keyword>
<keyword evidence="9" id="KW-0418">Kinase</keyword>
<dbReference type="VEuPathDB" id="VectorBase:LLONM1_008449"/>
<dbReference type="EnsemblMetazoa" id="LLOJ005539-RA">
    <property type="protein sequence ID" value="LLOJ005539-PA"/>
    <property type="gene ID" value="LLOJ005539"/>
</dbReference>
<evidence type="ECO:0000256" key="6">
    <source>
        <dbReference type="ARBA" id="ARBA00022679"/>
    </source>
</evidence>
<dbReference type="VEuPathDB" id="VectorBase:LLOJ005539"/>
<dbReference type="Proteomes" id="UP000092461">
    <property type="component" value="Unassembled WGS sequence"/>
</dbReference>
<dbReference type="PROSITE" id="PS51456">
    <property type="entry name" value="MYOSIN_MOTOR"/>
    <property type="match status" value="1"/>
</dbReference>
<dbReference type="SMART" id="SM00015">
    <property type="entry name" value="IQ"/>
    <property type="match status" value="2"/>
</dbReference>
<evidence type="ECO:0000256" key="17">
    <source>
        <dbReference type="PROSITE-ProRule" id="PRU00782"/>
    </source>
</evidence>
<protein>
    <recommendedName>
        <fullName evidence="3">non-specific serine/threonine protein kinase</fullName>
        <ecNumber evidence="3">2.7.11.1</ecNumber>
    </recommendedName>
</protein>
<feature type="region of interest" description="Disordered" evidence="18">
    <location>
        <begin position="681"/>
        <end position="710"/>
    </location>
</feature>
<comment type="catalytic activity">
    <reaction evidence="16">
        <text>L-seryl-[protein] + ATP = O-phospho-L-seryl-[protein] + ADP + H(+)</text>
        <dbReference type="Rhea" id="RHEA:17989"/>
        <dbReference type="Rhea" id="RHEA-COMP:9863"/>
        <dbReference type="Rhea" id="RHEA-COMP:11604"/>
        <dbReference type="ChEBI" id="CHEBI:15378"/>
        <dbReference type="ChEBI" id="CHEBI:29999"/>
        <dbReference type="ChEBI" id="CHEBI:30616"/>
        <dbReference type="ChEBI" id="CHEBI:83421"/>
        <dbReference type="ChEBI" id="CHEBI:456216"/>
        <dbReference type="EC" id="2.7.11.1"/>
    </reaction>
</comment>
<dbReference type="GO" id="GO:0016459">
    <property type="term" value="C:myosin complex"/>
    <property type="evidence" value="ECO:0007669"/>
    <property type="project" value="UniProtKB-KW"/>
</dbReference>
<dbReference type="SUPFAM" id="SSF52540">
    <property type="entry name" value="P-loop containing nucleoside triphosphate hydrolases"/>
    <property type="match status" value="1"/>
</dbReference>
<keyword evidence="10" id="KW-0067">ATP-binding</keyword>
<keyword evidence="11 17" id="KW-0518">Myosin</keyword>
<dbReference type="InterPro" id="IPR027417">
    <property type="entry name" value="P-loop_NTPase"/>
</dbReference>
<dbReference type="Gene3D" id="3.40.850.10">
    <property type="entry name" value="Kinesin motor domain"/>
    <property type="match status" value="1"/>
</dbReference>
<dbReference type="GO" id="GO:0005524">
    <property type="term" value="F:ATP binding"/>
    <property type="evidence" value="ECO:0007669"/>
    <property type="project" value="UniProtKB-KW"/>
</dbReference>
<dbReference type="PANTHER" id="PTHR46256:SF2">
    <property type="entry name" value="NEITHER INACTIVATION NOR AFTERPOTENTIAL PROTEIN C"/>
    <property type="match status" value="1"/>
</dbReference>
<keyword evidence="13" id="KW-0206">Cytoskeleton</keyword>
<dbReference type="InterPro" id="IPR000048">
    <property type="entry name" value="IQ_motif_EF-hand-BS"/>
</dbReference>
<keyword evidence="21" id="KW-1185">Reference proteome</keyword>
<evidence type="ECO:0000256" key="3">
    <source>
        <dbReference type="ARBA" id="ARBA00012513"/>
    </source>
</evidence>
<evidence type="ECO:0000256" key="5">
    <source>
        <dbReference type="ARBA" id="ARBA00022527"/>
    </source>
</evidence>
<dbReference type="AlphaFoldDB" id="A0A1B0CLQ2"/>
<evidence type="ECO:0000256" key="4">
    <source>
        <dbReference type="ARBA" id="ARBA00022490"/>
    </source>
</evidence>
<comment type="catalytic activity">
    <reaction evidence="15">
        <text>L-threonyl-[protein] + ATP = O-phospho-L-threonyl-[protein] + ADP + H(+)</text>
        <dbReference type="Rhea" id="RHEA:46608"/>
        <dbReference type="Rhea" id="RHEA-COMP:11060"/>
        <dbReference type="Rhea" id="RHEA-COMP:11605"/>
        <dbReference type="ChEBI" id="CHEBI:15378"/>
        <dbReference type="ChEBI" id="CHEBI:30013"/>
        <dbReference type="ChEBI" id="CHEBI:30616"/>
        <dbReference type="ChEBI" id="CHEBI:61977"/>
        <dbReference type="ChEBI" id="CHEBI:456216"/>
        <dbReference type="EC" id="2.7.11.1"/>
    </reaction>
</comment>
<reference evidence="20" key="1">
    <citation type="submission" date="2020-05" db="UniProtKB">
        <authorList>
            <consortium name="EnsemblMetazoa"/>
        </authorList>
    </citation>
    <scope>IDENTIFICATION</scope>
    <source>
        <strain evidence="20">Jacobina</strain>
    </source>
</reference>
<dbReference type="GO" id="GO:0000146">
    <property type="term" value="F:microfilament motor activity"/>
    <property type="evidence" value="ECO:0007669"/>
    <property type="project" value="TreeGrafter"/>
</dbReference>
<dbReference type="Gene3D" id="1.20.5.190">
    <property type="match status" value="1"/>
</dbReference>
<keyword evidence="12" id="KW-0505">Motor protein</keyword>
<evidence type="ECO:0000313" key="20">
    <source>
        <dbReference type="EnsemblMetazoa" id="LLOJ005539-PA"/>
    </source>
</evidence>
<evidence type="ECO:0000313" key="21">
    <source>
        <dbReference type="Proteomes" id="UP000092461"/>
    </source>
</evidence>
<dbReference type="Gene3D" id="1.20.58.530">
    <property type="match status" value="1"/>
</dbReference>
<keyword evidence="5" id="KW-0723">Serine/threonine-protein kinase</keyword>
<dbReference type="Pfam" id="PF00063">
    <property type="entry name" value="Myosin_head"/>
    <property type="match status" value="1"/>
</dbReference>
<dbReference type="Gene3D" id="1.20.120.720">
    <property type="entry name" value="Myosin VI head, motor domain, U50 subdomain"/>
    <property type="match status" value="1"/>
</dbReference>
<dbReference type="EMBL" id="AJWK01017513">
    <property type="status" value="NOT_ANNOTATED_CDS"/>
    <property type="molecule type" value="Genomic_DNA"/>
</dbReference>
<evidence type="ECO:0000259" key="19">
    <source>
        <dbReference type="PROSITE" id="PS51456"/>
    </source>
</evidence>
<evidence type="ECO:0000256" key="2">
    <source>
        <dbReference type="ARBA" id="ARBA00004316"/>
    </source>
</evidence>
<dbReference type="CDD" id="cd23767">
    <property type="entry name" value="IQCD"/>
    <property type="match status" value="1"/>
</dbReference>
<dbReference type="Pfam" id="PF00612">
    <property type="entry name" value="IQ"/>
    <property type="match status" value="1"/>
</dbReference>
<keyword evidence="14" id="KW-0966">Cell projection</keyword>
<accession>A0A1B0CLQ2</accession>
<evidence type="ECO:0000256" key="9">
    <source>
        <dbReference type="ARBA" id="ARBA00022777"/>
    </source>
</evidence>
<dbReference type="PROSITE" id="PS50096">
    <property type="entry name" value="IQ"/>
    <property type="match status" value="2"/>
</dbReference>
<dbReference type="GO" id="GO:0004674">
    <property type="term" value="F:protein serine/threonine kinase activity"/>
    <property type="evidence" value="ECO:0007669"/>
    <property type="project" value="UniProtKB-KW"/>
</dbReference>
<dbReference type="Gene3D" id="6.20.240.20">
    <property type="match status" value="1"/>
</dbReference>
<evidence type="ECO:0000256" key="1">
    <source>
        <dbReference type="ARBA" id="ARBA00004245"/>
    </source>
</evidence>
<comment type="subcellular location">
    <subcellularLocation>
        <location evidence="2">Cell projection</location>
    </subcellularLocation>
    <subcellularLocation>
        <location evidence="1">Cytoplasm</location>
        <location evidence="1">Cytoskeleton</location>
    </subcellularLocation>
</comment>
<dbReference type="GO" id="GO:0030832">
    <property type="term" value="P:regulation of actin filament length"/>
    <property type="evidence" value="ECO:0007669"/>
    <property type="project" value="TreeGrafter"/>
</dbReference>
<organism evidence="20 21">
    <name type="scientific">Lutzomyia longipalpis</name>
    <name type="common">Sand fly</name>
    <dbReference type="NCBI Taxonomy" id="7200"/>
    <lineage>
        <taxon>Eukaryota</taxon>
        <taxon>Metazoa</taxon>
        <taxon>Ecdysozoa</taxon>
        <taxon>Arthropoda</taxon>
        <taxon>Hexapoda</taxon>
        <taxon>Insecta</taxon>
        <taxon>Pterygota</taxon>
        <taxon>Neoptera</taxon>
        <taxon>Endopterygota</taxon>
        <taxon>Diptera</taxon>
        <taxon>Nematocera</taxon>
        <taxon>Psychodoidea</taxon>
        <taxon>Psychodidae</taxon>
        <taxon>Lutzomyia</taxon>
        <taxon>Lutzomyia</taxon>
    </lineage>
</organism>
<dbReference type="EC" id="2.7.11.1" evidence="3"/>
<dbReference type="InterPro" id="IPR052409">
    <property type="entry name" value="Myosin-III_kinase_activity"/>
</dbReference>
<keyword evidence="4" id="KW-0963">Cytoplasm</keyword>
<comment type="similarity">
    <text evidence="17">Belongs to the TRAFAC class myosin-kinesin ATPase superfamily. Myosin family.</text>
</comment>
<dbReference type="GO" id="GO:0042995">
    <property type="term" value="C:cell projection"/>
    <property type="evidence" value="ECO:0007669"/>
    <property type="project" value="UniProtKB-SubCell"/>
</dbReference>
<dbReference type="PANTHER" id="PTHR46256">
    <property type="entry name" value="AGAP011099-PA"/>
    <property type="match status" value="1"/>
</dbReference>
<feature type="domain" description="Myosin motor" evidence="19">
    <location>
        <begin position="1"/>
        <end position="439"/>
    </location>
</feature>
<evidence type="ECO:0000256" key="15">
    <source>
        <dbReference type="ARBA" id="ARBA00047899"/>
    </source>
</evidence>
<name>A0A1B0CLQ2_LUTLO</name>
<dbReference type="InterPro" id="IPR036961">
    <property type="entry name" value="Kinesin_motor_dom_sf"/>
</dbReference>
<dbReference type="GO" id="GO:0005737">
    <property type="term" value="C:cytoplasm"/>
    <property type="evidence" value="ECO:0007669"/>
    <property type="project" value="UniProtKB-ARBA"/>
</dbReference>
<keyword evidence="6" id="KW-0808">Transferase</keyword>
<dbReference type="SMART" id="SM00242">
    <property type="entry name" value="MYSc"/>
    <property type="match status" value="1"/>
</dbReference>
<dbReference type="GO" id="GO:0003779">
    <property type="term" value="F:actin binding"/>
    <property type="evidence" value="ECO:0007669"/>
    <property type="project" value="UniProtKB-KW"/>
</dbReference>
<dbReference type="InterPro" id="IPR001609">
    <property type="entry name" value="Myosin_head_motor_dom-like"/>
</dbReference>
<dbReference type="EMBL" id="AJWK01017512">
    <property type="status" value="NOT_ANNOTATED_CDS"/>
    <property type="molecule type" value="Genomic_DNA"/>
</dbReference>
<evidence type="ECO:0000256" key="13">
    <source>
        <dbReference type="ARBA" id="ARBA00023212"/>
    </source>
</evidence>
<evidence type="ECO:0000256" key="8">
    <source>
        <dbReference type="ARBA" id="ARBA00022741"/>
    </source>
</evidence>
<keyword evidence="17" id="KW-0009">Actin-binding</keyword>
<evidence type="ECO:0000256" key="11">
    <source>
        <dbReference type="ARBA" id="ARBA00023123"/>
    </source>
</evidence>
<evidence type="ECO:0000256" key="7">
    <source>
        <dbReference type="ARBA" id="ARBA00022737"/>
    </source>
</evidence>
<evidence type="ECO:0000256" key="10">
    <source>
        <dbReference type="ARBA" id="ARBA00022840"/>
    </source>
</evidence>